<dbReference type="AlphaFoldDB" id="A0A8S3JHJ2"/>
<dbReference type="GO" id="GO:0005975">
    <property type="term" value="P:carbohydrate metabolic process"/>
    <property type="evidence" value="ECO:0007669"/>
    <property type="project" value="InterPro"/>
</dbReference>
<dbReference type="InterPro" id="IPR005198">
    <property type="entry name" value="Glyco_hydro_76"/>
</dbReference>
<dbReference type="Proteomes" id="UP000676336">
    <property type="component" value="Unassembled WGS sequence"/>
</dbReference>
<sequence length="153" mass="17360">WCPTKDYKNAITNELFLSSSMRLHPYAALLGKSSTYYLDWGLKEWQWLENSGMINSFYLINDGLSSPQRLHIKQRKYLNDDTCVNNNQTTWTYNQGVILSGLALLSNATNNSTLINIAQHIADSTIELLTYSSGILKEPCEPKCDSDQNLFKG</sequence>
<dbReference type="InterPro" id="IPR008928">
    <property type="entry name" value="6-hairpin_glycosidase_sf"/>
</dbReference>
<name>A0A8S3JHJ2_9BILA</name>
<comment type="caution">
    <text evidence="1">The sequence shown here is derived from an EMBL/GenBank/DDBJ whole genome shotgun (WGS) entry which is preliminary data.</text>
</comment>
<proteinExistence type="predicted"/>
<accession>A0A8S3JHJ2</accession>
<evidence type="ECO:0000313" key="1">
    <source>
        <dbReference type="EMBL" id="CAF5216752.1"/>
    </source>
</evidence>
<dbReference type="InterPro" id="IPR053169">
    <property type="entry name" value="MUG_Protein"/>
</dbReference>
<reference evidence="1" key="1">
    <citation type="submission" date="2021-02" db="EMBL/GenBank/DDBJ databases">
        <authorList>
            <person name="Nowell W R."/>
        </authorList>
    </citation>
    <scope>NUCLEOTIDE SEQUENCE</scope>
</reference>
<gene>
    <name evidence="1" type="ORF">SMN809_LOCUS80171</name>
</gene>
<dbReference type="SUPFAM" id="SSF48208">
    <property type="entry name" value="Six-hairpin glycosidases"/>
    <property type="match status" value="1"/>
</dbReference>
<evidence type="ECO:0000313" key="2">
    <source>
        <dbReference type="Proteomes" id="UP000676336"/>
    </source>
</evidence>
<dbReference type="Gene3D" id="1.50.10.20">
    <property type="match status" value="1"/>
</dbReference>
<organism evidence="1 2">
    <name type="scientific">Rotaria magnacalcarata</name>
    <dbReference type="NCBI Taxonomy" id="392030"/>
    <lineage>
        <taxon>Eukaryota</taxon>
        <taxon>Metazoa</taxon>
        <taxon>Spiralia</taxon>
        <taxon>Gnathifera</taxon>
        <taxon>Rotifera</taxon>
        <taxon>Eurotatoria</taxon>
        <taxon>Bdelloidea</taxon>
        <taxon>Philodinida</taxon>
        <taxon>Philodinidae</taxon>
        <taxon>Rotaria</taxon>
    </lineage>
</organism>
<dbReference type="Pfam" id="PF03663">
    <property type="entry name" value="Glyco_hydro_76"/>
    <property type="match status" value="1"/>
</dbReference>
<feature type="non-terminal residue" evidence="1">
    <location>
        <position position="153"/>
    </location>
</feature>
<dbReference type="EMBL" id="CAJOBI010344537">
    <property type="protein sequence ID" value="CAF5216752.1"/>
    <property type="molecule type" value="Genomic_DNA"/>
</dbReference>
<feature type="non-terminal residue" evidence="1">
    <location>
        <position position="1"/>
    </location>
</feature>
<protein>
    <submittedName>
        <fullName evidence="1">Uncharacterized protein</fullName>
    </submittedName>
</protein>
<dbReference type="PANTHER" id="PTHR47791:SF3">
    <property type="entry name" value="MEIOTICALLY UP-REGULATED GENE 191 PROTEIN"/>
    <property type="match status" value="1"/>
</dbReference>
<dbReference type="PANTHER" id="PTHR47791">
    <property type="entry name" value="MEIOTICALLY UP-REGULATED GENE 191 PROTEIN"/>
    <property type="match status" value="1"/>
</dbReference>